<evidence type="ECO:0000256" key="1">
    <source>
        <dbReference type="ARBA" id="ARBA00022729"/>
    </source>
</evidence>
<dbReference type="EMBL" id="CAFBPQ010000107">
    <property type="protein sequence ID" value="CAB5034209.1"/>
    <property type="molecule type" value="Genomic_DNA"/>
</dbReference>
<evidence type="ECO:0000313" key="4">
    <source>
        <dbReference type="EMBL" id="CAB4912396.1"/>
    </source>
</evidence>
<organism evidence="6">
    <name type="scientific">freshwater metagenome</name>
    <dbReference type="NCBI Taxonomy" id="449393"/>
    <lineage>
        <taxon>unclassified sequences</taxon>
        <taxon>metagenomes</taxon>
        <taxon>ecological metagenomes</taxon>
    </lineage>
</organism>
<dbReference type="PANTHER" id="PTHR47151:SF2">
    <property type="entry name" value="AMINO ACID BINDING PROTEIN"/>
    <property type="match status" value="1"/>
</dbReference>
<dbReference type="AlphaFoldDB" id="A0A6J7RZG0"/>
<evidence type="ECO:0000313" key="6">
    <source>
        <dbReference type="EMBL" id="CAB5034209.1"/>
    </source>
</evidence>
<dbReference type="EMBL" id="CAFBMM010000069">
    <property type="protein sequence ID" value="CAB4912396.1"/>
    <property type="molecule type" value="Genomic_DNA"/>
</dbReference>
<evidence type="ECO:0000313" key="5">
    <source>
        <dbReference type="EMBL" id="CAB4987114.1"/>
    </source>
</evidence>
<evidence type="ECO:0000259" key="2">
    <source>
        <dbReference type="Pfam" id="PF13458"/>
    </source>
</evidence>
<feature type="domain" description="Leucine-binding protein" evidence="2">
    <location>
        <begin position="34"/>
        <end position="371"/>
    </location>
</feature>
<protein>
    <submittedName>
        <fullName evidence="6">Unannotated protein</fullName>
    </submittedName>
</protein>
<proteinExistence type="predicted"/>
<keyword evidence="1" id="KW-0732">Signal</keyword>
<accession>A0A6J7RZG0</accession>
<dbReference type="CDD" id="cd06342">
    <property type="entry name" value="PBP1_ABC_LIVBP-like"/>
    <property type="match status" value="1"/>
</dbReference>
<dbReference type="InterPro" id="IPR028082">
    <property type="entry name" value="Peripla_BP_I"/>
</dbReference>
<dbReference type="Gene3D" id="3.40.50.2300">
    <property type="match status" value="2"/>
</dbReference>
<reference evidence="6" key="1">
    <citation type="submission" date="2020-05" db="EMBL/GenBank/DDBJ databases">
        <authorList>
            <person name="Chiriac C."/>
            <person name="Salcher M."/>
            <person name="Ghai R."/>
            <person name="Kavagutti S V."/>
        </authorList>
    </citation>
    <scope>NUCLEOTIDE SEQUENCE</scope>
</reference>
<dbReference type="PANTHER" id="PTHR47151">
    <property type="entry name" value="LEU/ILE/VAL-BINDING ABC TRANSPORTER SUBUNIT"/>
    <property type="match status" value="1"/>
</dbReference>
<dbReference type="InterPro" id="IPR028081">
    <property type="entry name" value="Leu-bd"/>
</dbReference>
<gene>
    <name evidence="3" type="ORF">UFOPK2683_01373</name>
    <name evidence="4" type="ORF">UFOPK3605_01205</name>
    <name evidence="5" type="ORF">UFOPK3897_01501</name>
    <name evidence="6" type="ORF">UFOPK4121_01703</name>
</gene>
<sequence>MTFITKFLPAVFAVSLLGVGSLGPNANAASKDPVIIGVEAPITGDQASNGQDIFRGVKLAVKQANAKGGVLNRKIKLVKLDDKASPDLASAMVKKAQAKKVVAVVGPYNSGVGIINLPQYVAAGIVPLSMASDDDTIGYGSTVQPMVEQIAPVEIAYIKSTMAKSVAMLVDPSDYTQGIADSVKTGLESAGITVTQTPVSEDINDYSAEITRALSTNPDLLYSSTYFPEGSLIAKSLESSNPDSPKCLMGLANVDPAFVTTAGIKASQRCLFDGVPEAPRFPGASAKAYTKAYKKAFGINPGVWGIFSYDSANVLFAAIQSTGGTEYTPVFDAVRKTANFAGATGSITIAPATGVRDDVPLFIMTVNNKGKYVVQP</sequence>
<dbReference type="SUPFAM" id="SSF53822">
    <property type="entry name" value="Periplasmic binding protein-like I"/>
    <property type="match status" value="1"/>
</dbReference>
<dbReference type="EMBL" id="CAEZYK010000100">
    <property type="protein sequence ID" value="CAB4732482.1"/>
    <property type="molecule type" value="Genomic_DNA"/>
</dbReference>
<dbReference type="EMBL" id="CAFBOF010000052">
    <property type="protein sequence ID" value="CAB4987114.1"/>
    <property type="molecule type" value="Genomic_DNA"/>
</dbReference>
<dbReference type="Pfam" id="PF13458">
    <property type="entry name" value="Peripla_BP_6"/>
    <property type="match status" value="1"/>
</dbReference>
<evidence type="ECO:0000313" key="3">
    <source>
        <dbReference type="EMBL" id="CAB4732482.1"/>
    </source>
</evidence>
<name>A0A6J7RZG0_9ZZZZ</name>